<dbReference type="EMBL" id="QUTI01025670">
    <property type="protein sequence ID" value="RLO06108.1"/>
    <property type="molecule type" value="Genomic_DNA"/>
</dbReference>
<evidence type="ECO:0000313" key="23">
    <source>
        <dbReference type="Proteomes" id="UP000283543"/>
    </source>
</evidence>
<evidence type="ECO:0000256" key="3">
    <source>
        <dbReference type="ARBA" id="ARBA00022448"/>
    </source>
</evidence>
<feature type="transmembrane region" description="Helical" evidence="8">
    <location>
        <begin position="41"/>
        <end position="61"/>
    </location>
</feature>
<reference evidence="16 22" key="1">
    <citation type="journal article" date="2018" name="J. Invertebr. Pathol.">
        <title>New genotyping method for the causative agent of crayfish plague (Aphanomyces astaci) based on whole genome data.</title>
        <authorList>
            <person name="Minardi D."/>
            <person name="Studholme D.J."/>
            <person name="van der Giezen M."/>
            <person name="Pretto T."/>
            <person name="Oidtmann B."/>
        </authorList>
    </citation>
    <scope>NUCLEOTIDE SEQUENCE [LARGE SCALE GENOMIC DNA]</scope>
    <source>
        <strain evidence="16 22">KB13</strain>
    </source>
</reference>
<dbReference type="Proteomes" id="UP000283543">
    <property type="component" value="Unassembled WGS sequence"/>
</dbReference>
<evidence type="ECO:0000259" key="9">
    <source>
        <dbReference type="Pfam" id="PF00909"/>
    </source>
</evidence>
<evidence type="ECO:0000256" key="2">
    <source>
        <dbReference type="ARBA" id="ARBA00005887"/>
    </source>
</evidence>
<sequence length="489" mass="51509">MNINSSALISLTLDGQVTQITWGDLVAQVTAHSAPTDSVDLFWLVFGGVLVFLMMLGLALLEIGCVGAKNTKHIMFRILGDLCITGLTYYSVGYGFAFMGGNGFIGSSGFFMSGDDFVQATTDKLFRGHHYADWFFQWAVASVAVNICSGAIAERVSIGAYFSYTFASSLFIFPVCAHWIWSETGWASAFNVHSPLFRVGAMDFAGTGALHMFAGTSALVGCILLGPRRGRFGANAVALPKQSVLFQFMGVMLLWFGWYGFNCVSTLSLEGTKADAMAKVAVNLTLSACTGGVVTVLLMYWSHKVWDIEAGNNGILAGCVAVTGCCPVIEPAVAVALGAIGSLVYVGVAKLVAKLEIDDAVDAVPVHLGCGVLGTIAPGFVASPTGVKMFYGSDSCGVFYGCDTGGNQLAAQVVYAVAVFAFVSATVATVFVAVRQFGTLRVSDEAERMGLDGYEHGGSAYDSQADDANSITKSGHDDGFLHVKSPVEV</sequence>
<evidence type="ECO:0000313" key="11">
    <source>
        <dbReference type="EMBL" id="RHY38669.1"/>
    </source>
</evidence>
<dbReference type="Proteomes" id="UP000266643">
    <property type="component" value="Unassembled WGS sequence"/>
</dbReference>
<dbReference type="VEuPathDB" id="FungiDB:H257_18014"/>
<dbReference type="EMBL" id="QUTA01003751">
    <property type="protein sequence ID" value="RHY22325.1"/>
    <property type="molecule type" value="Genomic_DNA"/>
</dbReference>
<feature type="transmembrane region" description="Helical" evidence="8">
    <location>
        <begin position="134"/>
        <end position="153"/>
    </location>
</feature>
<feature type="transmembrane region" description="Helical" evidence="8">
    <location>
        <begin position="201"/>
        <end position="224"/>
    </location>
</feature>
<dbReference type="EMBL" id="QUTD01012098">
    <property type="protein sequence ID" value="RHY38669.1"/>
    <property type="molecule type" value="Genomic_DNA"/>
</dbReference>
<feature type="domain" description="Ammonium transporter AmtB-like" evidence="9">
    <location>
        <begin position="43"/>
        <end position="461"/>
    </location>
</feature>
<reference evidence="18 19" key="2">
    <citation type="submission" date="2018-08" db="EMBL/GenBank/DDBJ databases">
        <title>Aphanomyces genome sequencing and annotation.</title>
        <authorList>
            <person name="Minardi D."/>
            <person name="Oidtmann B."/>
            <person name="Van Der Giezen M."/>
            <person name="Studholme D.J."/>
        </authorList>
    </citation>
    <scope>NUCLEOTIDE SEQUENCE [LARGE SCALE GENOMIC DNA]</scope>
    <source>
        <strain evidence="14 19">197901</strain>
        <strain evidence="11 21">D2</strain>
        <strain evidence="15 24">FDL457</strain>
        <strain evidence="13 18">SA</strain>
        <strain evidence="12 23">Si</strain>
        <strain evidence="10 20">Yx</strain>
    </source>
</reference>
<comment type="caution">
    <text evidence="13">The sequence shown here is derived from an EMBL/GenBank/DDBJ whole genome shotgun (WGS) entry which is preliminary data.</text>
</comment>
<dbReference type="GO" id="GO:0097272">
    <property type="term" value="P:ammonium homeostasis"/>
    <property type="evidence" value="ECO:0007669"/>
    <property type="project" value="TreeGrafter"/>
</dbReference>
<feature type="transmembrane region" description="Helical" evidence="8">
    <location>
        <begin position="244"/>
        <end position="261"/>
    </location>
</feature>
<keyword evidence="4 8" id="KW-0812">Transmembrane</keyword>
<dbReference type="Gene3D" id="1.10.3430.10">
    <property type="entry name" value="Ammonium transporter AmtB like domains"/>
    <property type="match status" value="1"/>
</dbReference>
<evidence type="ECO:0000256" key="6">
    <source>
        <dbReference type="ARBA" id="ARBA00023136"/>
    </source>
</evidence>
<dbReference type="GO" id="GO:0008519">
    <property type="term" value="F:ammonium channel activity"/>
    <property type="evidence" value="ECO:0007669"/>
    <property type="project" value="InterPro"/>
</dbReference>
<dbReference type="PANTHER" id="PTHR11730:SF6">
    <property type="entry name" value="AMMONIUM TRANSPORTER"/>
    <property type="match status" value="1"/>
</dbReference>
<dbReference type="Proteomes" id="UP000286510">
    <property type="component" value="Unassembled WGS sequence"/>
</dbReference>
<keyword evidence="6 8" id="KW-0472">Membrane</keyword>
<keyword evidence="7" id="KW-0924">Ammonia transport</keyword>
<evidence type="ECO:0000313" key="18">
    <source>
        <dbReference type="Proteomes" id="UP000265716"/>
    </source>
</evidence>
<dbReference type="EMBL" id="QUTC01004989">
    <property type="protein sequence ID" value="RHY61011.1"/>
    <property type="molecule type" value="Genomic_DNA"/>
</dbReference>
<dbReference type="InterPro" id="IPR029020">
    <property type="entry name" value="Ammonium/urea_transptr"/>
</dbReference>
<dbReference type="GO" id="GO:0005886">
    <property type="term" value="C:plasma membrane"/>
    <property type="evidence" value="ECO:0007669"/>
    <property type="project" value="TreeGrafter"/>
</dbReference>
<proteinExistence type="inferred from homology"/>
<evidence type="ECO:0000313" key="16">
    <source>
        <dbReference type="EMBL" id="RLO06108.1"/>
    </source>
</evidence>
<keyword evidence="3" id="KW-0813">Transport</keyword>
<dbReference type="EMBL" id="QUTE01015199">
    <property type="protein sequence ID" value="RHZ00336.1"/>
    <property type="molecule type" value="Genomic_DNA"/>
</dbReference>
<dbReference type="Proteomes" id="UP000266239">
    <property type="component" value="Unassembled WGS sequence"/>
</dbReference>
<dbReference type="EMBL" id="QUTF01014195">
    <property type="protein sequence ID" value="RHZ14141.1"/>
    <property type="molecule type" value="Genomic_DNA"/>
</dbReference>
<evidence type="ECO:0000313" key="20">
    <source>
        <dbReference type="Proteomes" id="UP000266239"/>
    </source>
</evidence>
<feature type="transmembrane region" description="Helical" evidence="8">
    <location>
        <begin position="82"/>
        <end position="105"/>
    </location>
</feature>
<dbReference type="PANTHER" id="PTHR11730">
    <property type="entry name" value="AMMONIUM TRANSPORTER"/>
    <property type="match status" value="1"/>
</dbReference>
<evidence type="ECO:0000256" key="7">
    <source>
        <dbReference type="ARBA" id="ARBA00023177"/>
    </source>
</evidence>
<dbReference type="Proteomes" id="UP000275652">
    <property type="component" value="Unassembled WGS sequence"/>
</dbReference>
<dbReference type="SUPFAM" id="SSF111352">
    <property type="entry name" value="Ammonium transporter"/>
    <property type="match status" value="1"/>
</dbReference>
<feature type="transmembrane region" description="Helical" evidence="8">
    <location>
        <begin position="313"/>
        <end position="346"/>
    </location>
</feature>
<evidence type="ECO:0000313" key="24">
    <source>
        <dbReference type="Proteomes" id="UP000286510"/>
    </source>
</evidence>
<accession>A0A397DAE4</accession>
<keyword evidence="5 8" id="KW-1133">Transmembrane helix</keyword>
<gene>
    <name evidence="10" type="ORF">DYB25_006741</name>
    <name evidence="15" type="ORF">DYB26_002008</name>
    <name evidence="16" type="ORF">DYB28_002542</name>
    <name evidence="17" type="ORF">DYB28_004763</name>
    <name evidence="11" type="ORF">DYB30_006228</name>
    <name evidence="14" type="ORF">DYB31_007184</name>
    <name evidence="12" type="ORF">DYB34_005663</name>
    <name evidence="13" type="ORF">DYB38_002256</name>
</gene>
<feature type="transmembrane region" description="Helical" evidence="8">
    <location>
        <begin position="413"/>
        <end position="434"/>
    </location>
</feature>
<dbReference type="EMBL" id="QUTB01006187">
    <property type="protein sequence ID" value="RHY51204.1"/>
    <property type="molecule type" value="Genomic_DNA"/>
</dbReference>
<comment type="subcellular location">
    <subcellularLocation>
        <location evidence="1">Membrane</location>
        <topology evidence="1">Multi-pass membrane protein</topology>
    </subcellularLocation>
</comment>
<evidence type="ECO:0000256" key="8">
    <source>
        <dbReference type="SAM" id="Phobius"/>
    </source>
</evidence>
<dbReference type="AlphaFoldDB" id="A0A397DAE4"/>
<evidence type="ECO:0000256" key="5">
    <source>
        <dbReference type="ARBA" id="ARBA00022989"/>
    </source>
</evidence>
<protein>
    <recommendedName>
        <fullName evidence="9">Ammonium transporter AmtB-like domain-containing protein</fullName>
    </recommendedName>
</protein>
<dbReference type="Pfam" id="PF00909">
    <property type="entry name" value="Ammonium_transp"/>
    <property type="match status" value="1"/>
</dbReference>
<feature type="transmembrane region" description="Helical" evidence="8">
    <location>
        <begin position="160"/>
        <end position="181"/>
    </location>
</feature>
<feature type="transmembrane region" description="Helical" evidence="8">
    <location>
        <begin position="281"/>
        <end position="301"/>
    </location>
</feature>
<organism evidence="13 18">
    <name type="scientific">Aphanomyces astaci</name>
    <name type="common">Crayfish plague agent</name>
    <dbReference type="NCBI Taxonomy" id="112090"/>
    <lineage>
        <taxon>Eukaryota</taxon>
        <taxon>Sar</taxon>
        <taxon>Stramenopiles</taxon>
        <taxon>Oomycota</taxon>
        <taxon>Saprolegniomycetes</taxon>
        <taxon>Saprolegniales</taxon>
        <taxon>Verrucalvaceae</taxon>
        <taxon>Aphanomyces</taxon>
    </lineage>
</organism>
<evidence type="ECO:0000256" key="1">
    <source>
        <dbReference type="ARBA" id="ARBA00004141"/>
    </source>
</evidence>
<evidence type="ECO:0000313" key="10">
    <source>
        <dbReference type="EMBL" id="RHY22325.1"/>
    </source>
</evidence>
<evidence type="ECO:0000313" key="21">
    <source>
        <dbReference type="Proteomes" id="UP000266643"/>
    </source>
</evidence>
<evidence type="ECO:0000313" key="19">
    <source>
        <dbReference type="Proteomes" id="UP000266196"/>
    </source>
</evidence>
<evidence type="ECO:0000256" key="4">
    <source>
        <dbReference type="ARBA" id="ARBA00022692"/>
    </source>
</evidence>
<evidence type="ECO:0000313" key="14">
    <source>
        <dbReference type="EMBL" id="RHZ00336.1"/>
    </source>
</evidence>
<dbReference type="InterPro" id="IPR024041">
    <property type="entry name" value="NH4_transpt_AmtB-like_dom"/>
</dbReference>
<evidence type="ECO:0000313" key="17">
    <source>
        <dbReference type="EMBL" id="RLO14073.1"/>
    </source>
</evidence>
<evidence type="ECO:0000313" key="13">
    <source>
        <dbReference type="EMBL" id="RHY61011.1"/>
    </source>
</evidence>
<name>A0A397DAE4_APHAT</name>
<comment type="similarity">
    <text evidence="2">Belongs to the ammonia transporter channel (TC 1.A.11.2) family.</text>
</comment>
<dbReference type="EMBL" id="QUTI01000368">
    <property type="protein sequence ID" value="RLO14073.1"/>
    <property type="molecule type" value="Genomic_DNA"/>
</dbReference>
<dbReference type="Proteomes" id="UP000265716">
    <property type="component" value="Unassembled WGS sequence"/>
</dbReference>
<dbReference type="Proteomes" id="UP000266196">
    <property type="component" value="Unassembled WGS sequence"/>
</dbReference>
<evidence type="ECO:0000313" key="12">
    <source>
        <dbReference type="EMBL" id="RHY51204.1"/>
    </source>
</evidence>
<evidence type="ECO:0000313" key="15">
    <source>
        <dbReference type="EMBL" id="RHZ14141.1"/>
    </source>
</evidence>
<evidence type="ECO:0000313" key="22">
    <source>
        <dbReference type="Proteomes" id="UP000275652"/>
    </source>
</evidence>